<evidence type="ECO:0000313" key="2">
    <source>
        <dbReference type="EMBL" id="AMK53384.1"/>
    </source>
</evidence>
<dbReference type="AlphaFoldDB" id="A0A140DRV7"/>
<proteinExistence type="predicted"/>
<keyword evidence="3" id="KW-1185">Reference proteome</keyword>
<organism evidence="2 3">
    <name type="scientific">Faecalibaculum rodentium</name>
    <dbReference type="NCBI Taxonomy" id="1702221"/>
    <lineage>
        <taxon>Bacteria</taxon>
        <taxon>Bacillati</taxon>
        <taxon>Bacillota</taxon>
        <taxon>Erysipelotrichia</taxon>
        <taxon>Erysipelotrichales</taxon>
        <taxon>Erysipelotrichaceae</taxon>
        <taxon>Faecalibaculum</taxon>
    </lineage>
</organism>
<evidence type="ECO:0000256" key="1">
    <source>
        <dbReference type="SAM" id="MobiDB-lite"/>
    </source>
</evidence>
<reference evidence="2 3" key="1">
    <citation type="journal article" date="2016" name="Gut Pathog.">
        <title>Whole genome sequencing of "Faecalibaculum rodentium" ALO17, isolated from C57BL/6J laboratory mouse feces.</title>
        <authorList>
            <person name="Lim S."/>
            <person name="Chang D.H."/>
            <person name="Ahn S."/>
            <person name="Kim B.C."/>
        </authorList>
    </citation>
    <scope>NUCLEOTIDE SEQUENCE [LARGE SCALE GENOMIC DNA]</scope>
    <source>
        <strain evidence="2 3">Alo17</strain>
    </source>
</reference>
<name>A0A140DRV7_9FIRM</name>
<dbReference type="KEGG" id="fro:AALO17_02500"/>
<dbReference type="Proteomes" id="UP000069771">
    <property type="component" value="Chromosome"/>
</dbReference>
<gene>
    <name evidence="2" type="ORF">AALO17_02500</name>
</gene>
<protein>
    <submittedName>
        <fullName evidence="2">Uncharacterized protein</fullName>
    </submittedName>
</protein>
<feature type="compositionally biased region" description="Basic residues" evidence="1">
    <location>
        <begin position="9"/>
        <end position="20"/>
    </location>
</feature>
<dbReference type="EMBL" id="CP011391">
    <property type="protein sequence ID" value="AMK53384.1"/>
    <property type="molecule type" value="Genomic_DNA"/>
</dbReference>
<accession>A0A140DRV7</accession>
<feature type="region of interest" description="Disordered" evidence="1">
    <location>
        <begin position="1"/>
        <end position="29"/>
    </location>
</feature>
<sequence length="59" mass="6515">MEVNPPAAYRHRPPGSRKNHTGLNGTGTTYAGMKVDALTALPHRMRPDSEDFGKNIRIL</sequence>
<evidence type="ECO:0000313" key="3">
    <source>
        <dbReference type="Proteomes" id="UP000069771"/>
    </source>
</evidence>
<dbReference type="STRING" id="1702221.AALO17_02500"/>